<evidence type="ECO:0000256" key="2">
    <source>
        <dbReference type="ARBA" id="ARBA00004370"/>
    </source>
</evidence>
<feature type="domain" description="Response regulatory" evidence="16">
    <location>
        <begin position="10"/>
        <end position="127"/>
    </location>
</feature>
<dbReference type="Gene3D" id="3.40.50.2300">
    <property type="match status" value="2"/>
</dbReference>
<keyword evidence="5" id="KW-0808">Transferase</keyword>
<keyword evidence="11" id="KW-0902">Two-component regulatory system</keyword>
<dbReference type="InterPro" id="IPR004358">
    <property type="entry name" value="Sig_transdc_His_kin-like_C"/>
</dbReference>
<dbReference type="PANTHER" id="PTHR45339:SF1">
    <property type="entry name" value="HYBRID SIGNAL TRANSDUCTION HISTIDINE KINASE J"/>
    <property type="match status" value="1"/>
</dbReference>
<organism evidence="17 18">
    <name type="scientific">Bdellovibrio bacteriovorus</name>
    <dbReference type="NCBI Taxonomy" id="959"/>
    <lineage>
        <taxon>Bacteria</taxon>
        <taxon>Pseudomonadati</taxon>
        <taxon>Bdellovibrionota</taxon>
        <taxon>Bdellovibrionia</taxon>
        <taxon>Bdellovibrionales</taxon>
        <taxon>Pseudobdellovibrionaceae</taxon>
        <taxon>Bdellovibrio</taxon>
    </lineage>
</organism>
<evidence type="ECO:0000256" key="9">
    <source>
        <dbReference type="ARBA" id="ARBA00022840"/>
    </source>
</evidence>
<evidence type="ECO:0000256" key="8">
    <source>
        <dbReference type="ARBA" id="ARBA00022777"/>
    </source>
</evidence>
<feature type="coiled-coil region" evidence="14">
    <location>
        <begin position="133"/>
        <end position="163"/>
    </location>
</feature>
<reference evidence="17 18" key="1">
    <citation type="submission" date="2016-03" db="EMBL/GenBank/DDBJ databases">
        <authorList>
            <person name="Ploux O."/>
        </authorList>
    </citation>
    <scope>NUCLEOTIDE SEQUENCE [LARGE SCALE GENOMIC DNA]</scope>
    <source>
        <strain evidence="17 18">BER2</strain>
    </source>
</reference>
<keyword evidence="6" id="KW-0812">Transmembrane</keyword>
<feature type="domain" description="Response regulatory" evidence="16">
    <location>
        <begin position="414"/>
        <end position="528"/>
    </location>
</feature>
<dbReference type="PROSITE" id="PS50110">
    <property type="entry name" value="RESPONSE_REGULATORY"/>
    <property type="match status" value="2"/>
</dbReference>
<dbReference type="PRINTS" id="PR00344">
    <property type="entry name" value="BCTRLSENSOR"/>
</dbReference>
<dbReference type="InterPro" id="IPR036890">
    <property type="entry name" value="HATPase_C_sf"/>
</dbReference>
<dbReference type="SUPFAM" id="SSF52172">
    <property type="entry name" value="CheY-like"/>
    <property type="match status" value="2"/>
</dbReference>
<keyword evidence="12" id="KW-0472">Membrane</keyword>
<evidence type="ECO:0000259" key="15">
    <source>
        <dbReference type="PROSITE" id="PS50109"/>
    </source>
</evidence>
<dbReference type="InterPro" id="IPR001789">
    <property type="entry name" value="Sig_transdc_resp-reg_receiver"/>
</dbReference>
<dbReference type="InterPro" id="IPR003661">
    <property type="entry name" value="HisK_dim/P_dom"/>
</dbReference>
<dbReference type="Gene3D" id="3.30.565.10">
    <property type="entry name" value="Histidine kinase-like ATPase, C-terminal domain"/>
    <property type="match status" value="1"/>
</dbReference>
<keyword evidence="9" id="KW-0067">ATP-binding</keyword>
<dbReference type="SUPFAM" id="SSF47384">
    <property type="entry name" value="Homodimeric domain of signal transducing histidine kinase"/>
    <property type="match status" value="1"/>
</dbReference>
<dbReference type="InterPro" id="IPR003594">
    <property type="entry name" value="HATPase_dom"/>
</dbReference>
<dbReference type="CDD" id="cd00082">
    <property type="entry name" value="HisKA"/>
    <property type="match status" value="1"/>
</dbReference>
<dbReference type="Pfam" id="PF00072">
    <property type="entry name" value="Response_reg"/>
    <property type="match status" value="2"/>
</dbReference>
<protein>
    <recommendedName>
        <fullName evidence="3">histidine kinase</fullName>
        <ecNumber evidence="3">2.7.13.3</ecNumber>
    </recommendedName>
</protein>
<evidence type="ECO:0000256" key="1">
    <source>
        <dbReference type="ARBA" id="ARBA00000085"/>
    </source>
</evidence>
<dbReference type="SMART" id="SM00448">
    <property type="entry name" value="REC"/>
    <property type="match status" value="2"/>
</dbReference>
<dbReference type="PROSITE" id="PS50109">
    <property type="entry name" value="HIS_KIN"/>
    <property type="match status" value="1"/>
</dbReference>
<dbReference type="SMART" id="SM00387">
    <property type="entry name" value="HATPase_c"/>
    <property type="match status" value="1"/>
</dbReference>
<keyword evidence="4 13" id="KW-0597">Phosphoprotein</keyword>
<dbReference type="Gene3D" id="1.10.287.130">
    <property type="match status" value="1"/>
</dbReference>
<evidence type="ECO:0000256" key="7">
    <source>
        <dbReference type="ARBA" id="ARBA00022741"/>
    </source>
</evidence>
<evidence type="ECO:0000259" key="16">
    <source>
        <dbReference type="PROSITE" id="PS50110"/>
    </source>
</evidence>
<dbReference type="GO" id="GO:0005524">
    <property type="term" value="F:ATP binding"/>
    <property type="evidence" value="ECO:0007669"/>
    <property type="project" value="UniProtKB-KW"/>
</dbReference>
<comment type="catalytic activity">
    <reaction evidence="1">
        <text>ATP + protein L-histidine = ADP + protein N-phospho-L-histidine.</text>
        <dbReference type="EC" id="2.7.13.3"/>
    </reaction>
</comment>
<gene>
    <name evidence="17" type="ORF">AZI85_04210</name>
</gene>
<dbReference type="FunFam" id="1.10.287.130:FF:000004">
    <property type="entry name" value="Ethylene receptor 1"/>
    <property type="match status" value="1"/>
</dbReference>
<dbReference type="GO" id="GO:0000155">
    <property type="term" value="F:phosphorelay sensor kinase activity"/>
    <property type="evidence" value="ECO:0007669"/>
    <property type="project" value="InterPro"/>
</dbReference>
<feature type="modified residue" description="4-aspartylphosphate" evidence="13">
    <location>
        <position position="59"/>
    </location>
</feature>
<feature type="modified residue" description="4-aspartylphosphate" evidence="13">
    <location>
        <position position="463"/>
    </location>
</feature>
<keyword evidence="7" id="KW-0547">Nucleotide-binding</keyword>
<proteinExistence type="predicted"/>
<dbReference type="AlphaFoldDB" id="A0A150WI74"/>
<dbReference type="SUPFAM" id="SSF55874">
    <property type="entry name" value="ATPase domain of HSP90 chaperone/DNA topoisomerase II/histidine kinase"/>
    <property type="match status" value="1"/>
</dbReference>
<dbReference type="PANTHER" id="PTHR45339">
    <property type="entry name" value="HYBRID SIGNAL TRANSDUCTION HISTIDINE KINASE J"/>
    <property type="match status" value="1"/>
</dbReference>
<dbReference type="GO" id="GO:0016020">
    <property type="term" value="C:membrane"/>
    <property type="evidence" value="ECO:0007669"/>
    <property type="project" value="UniProtKB-SubCell"/>
</dbReference>
<evidence type="ECO:0000313" key="17">
    <source>
        <dbReference type="EMBL" id="KYG63247.1"/>
    </source>
</evidence>
<dbReference type="InterPro" id="IPR011006">
    <property type="entry name" value="CheY-like_superfamily"/>
</dbReference>
<dbReference type="SMART" id="SM00388">
    <property type="entry name" value="HisKA"/>
    <property type="match status" value="1"/>
</dbReference>
<evidence type="ECO:0000256" key="10">
    <source>
        <dbReference type="ARBA" id="ARBA00022989"/>
    </source>
</evidence>
<evidence type="ECO:0000256" key="14">
    <source>
        <dbReference type="SAM" id="Coils"/>
    </source>
</evidence>
<dbReference type="InterPro" id="IPR005467">
    <property type="entry name" value="His_kinase_dom"/>
</dbReference>
<dbReference type="CDD" id="cd16922">
    <property type="entry name" value="HATPase_EvgS-ArcB-TorS-like"/>
    <property type="match status" value="1"/>
</dbReference>
<evidence type="ECO:0000256" key="4">
    <source>
        <dbReference type="ARBA" id="ARBA00022553"/>
    </source>
</evidence>
<dbReference type="CDD" id="cd17546">
    <property type="entry name" value="REC_hyHK_CKI1_RcsC-like"/>
    <property type="match status" value="1"/>
</dbReference>
<comment type="caution">
    <text evidence="17">The sequence shown here is derived from an EMBL/GenBank/DDBJ whole genome shotgun (WGS) entry which is preliminary data.</text>
</comment>
<dbReference type="FunFam" id="3.30.565.10:FF:000010">
    <property type="entry name" value="Sensor histidine kinase RcsC"/>
    <property type="match status" value="1"/>
</dbReference>
<keyword evidence="14" id="KW-0175">Coiled coil</keyword>
<sequence>MFGRNMDKTKILVVDDHRENIVAMSELIANDDIDIYSAVNAEEALNHILEHDFALALLDIQMPGVSGFELARLIRGVHRTRNLPVIFVTAEQRDQSIIFEGYETGAIDLMFKPLDPYIVRSKVQAFVQLDYQARLLREQMKEVENLRRRAEDANMAKSQFLANMSHEIRTPLASVLGFSDVLSQEVLSEDERLDCLAAIRRNGELLLRLIDDILDLSKIEAQQLQLVKAKFSLDEVIDDISATLNLRCEQKGIALRIRRFLPQSKFYSDPIRIKQVLLNIIGNAVKFTEKGSVDVEVTAEPAGRNSTRLFFKVKDSGIGISKDEQKNLFQPFSQADISTRRRFGGTGLGLVISRHLAQTLHGDLILKESVPGEGSTFEISMILENSQALANAPHLATLPQEGSQAKVEVLEGKKILVVDDVSDNRLLIDRYLKHSGSEIIEASSGAEALSMISDRKPDIVLMDIQMPLMDGYEATGRARDNGYGGPIIALTAHAMKEEAKKCLDAGCDEVMTKPVRRKELTELIIKLLSPKEVLH</sequence>
<dbReference type="EMBL" id="LUKF01000014">
    <property type="protein sequence ID" value="KYG63247.1"/>
    <property type="molecule type" value="Genomic_DNA"/>
</dbReference>
<evidence type="ECO:0000256" key="5">
    <source>
        <dbReference type="ARBA" id="ARBA00022679"/>
    </source>
</evidence>
<dbReference type="Pfam" id="PF00512">
    <property type="entry name" value="HisKA"/>
    <property type="match status" value="1"/>
</dbReference>
<keyword evidence="10" id="KW-1133">Transmembrane helix</keyword>
<evidence type="ECO:0000256" key="11">
    <source>
        <dbReference type="ARBA" id="ARBA00023012"/>
    </source>
</evidence>
<evidence type="ECO:0000256" key="12">
    <source>
        <dbReference type="ARBA" id="ARBA00023136"/>
    </source>
</evidence>
<evidence type="ECO:0000256" key="6">
    <source>
        <dbReference type="ARBA" id="ARBA00022692"/>
    </source>
</evidence>
<evidence type="ECO:0000313" key="18">
    <source>
        <dbReference type="Proteomes" id="UP000075391"/>
    </source>
</evidence>
<keyword evidence="8" id="KW-0418">Kinase</keyword>
<evidence type="ECO:0000256" key="3">
    <source>
        <dbReference type="ARBA" id="ARBA00012438"/>
    </source>
</evidence>
<name>A0A150WI74_BDEBC</name>
<accession>A0A150WI74</accession>
<dbReference type="EC" id="2.7.13.3" evidence="3"/>
<dbReference type="Pfam" id="PF02518">
    <property type="entry name" value="HATPase_c"/>
    <property type="match status" value="1"/>
</dbReference>
<dbReference type="InterPro" id="IPR036097">
    <property type="entry name" value="HisK_dim/P_sf"/>
</dbReference>
<comment type="subcellular location">
    <subcellularLocation>
        <location evidence="2">Membrane</location>
    </subcellularLocation>
</comment>
<evidence type="ECO:0000256" key="13">
    <source>
        <dbReference type="PROSITE-ProRule" id="PRU00169"/>
    </source>
</evidence>
<feature type="domain" description="Histidine kinase" evidence="15">
    <location>
        <begin position="163"/>
        <end position="385"/>
    </location>
</feature>
<dbReference type="Proteomes" id="UP000075391">
    <property type="component" value="Unassembled WGS sequence"/>
</dbReference>